<keyword evidence="3" id="KW-1185">Reference proteome</keyword>
<dbReference type="Proteomes" id="UP000664317">
    <property type="component" value="Unassembled WGS sequence"/>
</dbReference>
<organism evidence="2 3">
    <name type="scientific">Algoriphagus oliviformis</name>
    <dbReference type="NCBI Taxonomy" id="2811231"/>
    <lineage>
        <taxon>Bacteria</taxon>
        <taxon>Pseudomonadati</taxon>
        <taxon>Bacteroidota</taxon>
        <taxon>Cytophagia</taxon>
        <taxon>Cytophagales</taxon>
        <taxon>Cyclobacteriaceae</taxon>
        <taxon>Algoriphagus</taxon>
    </lineage>
</organism>
<evidence type="ECO:0000313" key="2">
    <source>
        <dbReference type="EMBL" id="MBN7813574.1"/>
    </source>
</evidence>
<dbReference type="InterPro" id="IPR016047">
    <property type="entry name" value="M23ase_b-sheet_dom"/>
</dbReference>
<reference evidence="2 3" key="1">
    <citation type="submission" date="2021-03" db="EMBL/GenBank/DDBJ databases">
        <title>novel species isolated from a fishpond in China.</title>
        <authorList>
            <person name="Lu H."/>
            <person name="Cai Z."/>
        </authorList>
    </citation>
    <scope>NUCLEOTIDE SEQUENCE [LARGE SCALE GENOMIC DNA]</scope>
    <source>
        <strain evidence="2 3">H41</strain>
    </source>
</reference>
<evidence type="ECO:0000313" key="3">
    <source>
        <dbReference type="Proteomes" id="UP000664317"/>
    </source>
</evidence>
<dbReference type="CDD" id="cd12797">
    <property type="entry name" value="M23_peptidase"/>
    <property type="match status" value="1"/>
</dbReference>
<dbReference type="Gene3D" id="2.70.70.10">
    <property type="entry name" value="Glucose Permease (Domain IIA)"/>
    <property type="match status" value="1"/>
</dbReference>
<sequence length="227" mass="25031">MNWNSFDFSPVMGVPLSAKNSLQLDFSAANPELETLDLADTAAFEAQVLGTLRQAGKTYGIGGYLERRAIYRRSEVFRASEADFRNIHLGVDIWTEAGAPIYTPYPGRIHSFQDNAGFGNYGPTIILEHELDGRKLHTLYGHLQLSDLAGLQVGLEYQAGALLCHVGPFPENGDWPAHLHFQLIWDLGGAWGDYPGVASQKDLEHYRANCPDPNEMLRCGILKSIGG</sequence>
<protein>
    <submittedName>
        <fullName evidence="2">Peptidoglycan DD-metalloendopeptidase family protein</fullName>
    </submittedName>
</protein>
<dbReference type="EMBL" id="JAFKCT010000015">
    <property type="protein sequence ID" value="MBN7813574.1"/>
    <property type="molecule type" value="Genomic_DNA"/>
</dbReference>
<dbReference type="InterPro" id="IPR011055">
    <property type="entry name" value="Dup_hybrid_motif"/>
</dbReference>
<dbReference type="SUPFAM" id="SSF51261">
    <property type="entry name" value="Duplicated hybrid motif"/>
    <property type="match status" value="1"/>
</dbReference>
<gene>
    <name evidence="2" type="ORF">J0A68_21645</name>
</gene>
<comment type="caution">
    <text evidence="2">The sequence shown here is derived from an EMBL/GenBank/DDBJ whole genome shotgun (WGS) entry which is preliminary data.</text>
</comment>
<dbReference type="RefSeq" id="WP_206580343.1">
    <property type="nucleotide sequence ID" value="NZ_JAFKCT010000015.1"/>
</dbReference>
<feature type="domain" description="M23ase beta-sheet core" evidence="1">
    <location>
        <begin position="87"/>
        <end position="184"/>
    </location>
</feature>
<name>A0ABS3C8Y3_9BACT</name>
<evidence type="ECO:0000259" key="1">
    <source>
        <dbReference type="Pfam" id="PF01551"/>
    </source>
</evidence>
<accession>A0ABS3C8Y3</accession>
<dbReference type="Pfam" id="PF01551">
    <property type="entry name" value="Peptidase_M23"/>
    <property type="match status" value="1"/>
</dbReference>
<proteinExistence type="predicted"/>